<proteinExistence type="predicted"/>
<organism evidence="4 5">
    <name type="scientific">Branchiostoma floridae</name>
    <name type="common">Florida lancelet</name>
    <name type="synonym">Amphioxus</name>
    <dbReference type="NCBI Taxonomy" id="7739"/>
    <lineage>
        <taxon>Eukaryota</taxon>
        <taxon>Metazoa</taxon>
        <taxon>Chordata</taxon>
        <taxon>Cephalochordata</taxon>
        <taxon>Leptocardii</taxon>
        <taxon>Amphioxiformes</taxon>
        <taxon>Branchiostomatidae</taxon>
        <taxon>Branchiostoma</taxon>
    </lineage>
</organism>
<name>A0A9J7LZI7_BRAFL</name>
<protein>
    <submittedName>
        <fullName evidence="5">Uncharacterized protein LOC118426414 isoform X1</fullName>
    </submittedName>
</protein>
<feature type="transmembrane region" description="Helical" evidence="1">
    <location>
        <begin position="286"/>
        <end position="306"/>
    </location>
</feature>
<accession>A0A9J7LZI7</accession>
<reference evidence="5" key="2">
    <citation type="submission" date="2025-08" db="UniProtKB">
        <authorList>
            <consortium name="RefSeq"/>
        </authorList>
    </citation>
    <scope>IDENTIFICATION</scope>
    <source>
        <strain evidence="5">S238N-H82</strain>
        <tissue evidence="5">Testes</tissue>
    </source>
</reference>
<feature type="domain" description="DUF7042" evidence="3">
    <location>
        <begin position="147"/>
        <end position="249"/>
    </location>
</feature>
<keyword evidence="1" id="KW-0472">Membrane</keyword>
<evidence type="ECO:0000313" key="5">
    <source>
        <dbReference type="RefSeq" id="XP_035691678.1"/>
    </source>
</evidence>
<dbReference type="PANTHER" id="PTHR22255:SF9">
    <property type="entry name" value="LP06548P"/>
    <property type="match status" value="1"/>
</dbReference>
<keyword evidence="4" id="KW-1185">Reference proteome</keyword>
<dbReference type="GeneID" id="118426414"/>
<dbReference type="AlphaFoldDB" id="A0A9J7LZI7"/>
<keyword evidence="1" id="KW-0812">Transmembrane</keyword>
<evidence type="ECO:0000256" key="2">
    <source>
        <dbReference type="SAM" id="SignalP"/>
    </source>
</evidence>
<evidence type="ECO:0000313" key="4">
    <source>
        <dbReference type="Proteomes" id="UP000001554"/>
    </source>
</evidence>
<dbReference type="InterPro" id="IPR055470">
    <property type="entry name" value="DUF7042"/>
</dbReference>
<keyword evidence="2" id="KW-0732">Signal</keyword>
<evidence type="ECO:0000259" key="3">
    <source>
        <dbReference type="Pfam" id="PF23069"/>
    </source>
</evidence>
<gene>
    <name evidence="5" type="primary">LOC118426414</name>
</gene>
<reference evidence="4" key="1">
    <citation type="journal article" date="2020" name="Nat. Ecol. Evol.">
        <title>Deeply conserved synteny resolves early events in vertebrate evolution.</title>
        <authorList>
            <person name="Simakov O."/>
            <person name="Marletaz F."/>
            <person name="Yue J.X."/>
            <person name="O'Connell B."/>
            <person name="Jenkins J."/>
            <person name="Brandt A."/>
            <person name="Calef R."/>
            <person name="Tung C.H."/>
            <person name="Huang T.K."/>
            <person name="Schmutz J."/>
            <person name="Satoh N."/>
            <person name="Yu J.K."/>
            <person name="Putnam N.H."/>
            <person name="Green R.E."/>
            <person name="Rokhsar D.S."/>
        </authorList>
    </citation>
    <scope>NUCLEOTIDE SEQUENCE [LARGE SCALE GENOMIC DNA]</scope>
    <source>
        <strain evidence="4">S238N-H82</strain>
    </source>
</reference>
<dbReference type="RefSeq" id="XP_035691678.1">
    <property type="nucleotide sequence ID" value="XM_035835785.1"/>
</dbReference>
<dbReference type="Proteomes" id="UP000001554">
    <property type="component" value="Chromosome 11"/>
</dbReference>
<evidence type="ECO:0000256" key="1">
    <source>
        <dbReference type="SAM" id="Phobius"/>
    </source>
</evidence>
<sequence length="307" mass="33407">MKAAYVVFIVVIVSAVDTVIAACTFPRNVVGEWVYKTYTPRIPDNVGTLSVNETTMSLFDTSGSLFMQIDCENGPNGDGIYTTRLFVNATGSLRYRCIVIEQRDSTFTRLDLGRDSPLLASLDCSSLGNVGTNVGLFQINPVAKTYPIQGVFEMTYNENGILCYDPVSAVDACKDPTVMNISYSACPKANKVAQQSQYQCVANWTSDSANKGYLLTMERSVSADNIPDYHCFVYDVGNLGDTGELYLSKAGNPPWLCKASQEEASSDDGAVAMRLTKRQDCNNGSLAAWSLGLIISMCISSLFNAVY</sequence>
<feature type="signal peptide" evidence="2">
    <location>
        <begin position="1"/>
        <end position="21"/>
    </location>
</feature>
<dbReference type="KEGG" id="bfo:118426414"/>
<keyword evidence="1" id="KW-1133">Transmembrane helix</keyword>
<feature type="chain" id="PRO_5039942603" evidence="2">
    <location>
        <begin position="22"/>
        <end position="307"/>
    </location>
</feature>
<dbReference type="Pfam" id="PF23069">
    <property type="entry name" value="DUF7042"/>
    <property type="match status" value="1"/>
</dbReference>
<dbReference type="PANTHER" id="PTHR22255">
    <property type="entry name" value="LP06548P"/>
    <property type="match status" value="1"/>
</dbReference>